<gene>
    <name evidence="5" type="ORF">Sangu_2574200</name>
</gene>
<dbReference type="GO" id="GO:0003700">
    <property type="term" value="F:DNA-binding transcription factor activity"/>
    <property type="evidence" value="ECO:0007669"/>
    <property type="project" value="InterPro"/>
</dbReference>
<feature type="domain" description="Plant bHLH transcription factor ACT-like" evidence="4">
    <location>
        <begin position="2"/>
        <end position="62"/>
    </location>
</feature>
<evidence type="ECO:0000256" key="1">
    <source>
        <dbReference type="ARBA" id="ARBA00004123"/>
    </source>
</evidence>
<dbReference type="PANTHER" id="PTHR11514">
    <property type="entry name" value="MYC"/>
    <property type="match status" value="1"/>
</dbReference>
<dbReference type="PANTHER" id="PTHR11514:SF40">
    <property type="entry name" value="TRANSCRIPTION FACTOR BHLH14"/>
    <property type="match status" value="1"/>
</dbReference>
<evidence type="ECO:0000313" key="5">
    <source>
        <dbReference type="EMBL" id="KAL0290437.1"/>
    </source>
</evidence>
<accession>A0AAW2J8L0</accession>
<name>A0AAW2J8L0_9LAMI</name>
<protein>
    <recommendedName>
        <fullName evidence="3">Transcription factor</fullName>
        <shortName evidence="3">bHLH transcription factor</shortName>
    </recommendedName>
    <alternativeName>
        <fullName evidence="3">Basic helix-loop-helix protein</fullName>
    </alternativeName>
</protein>
<evidence type="ECO:0000259" key="4">
    <source>
        <dbReference type="Pfam" id="PF22754"/>
    </source>
</evidence>
<dbReference type="GO" id="GO:0005634">
    <property type="term" value="C:nucleus"/>
    <property type="evidence" value="ECO:0007669"/>
    <property type="project" value="UniProtKB-SubCell"/>
</dbReference>
<proteinExistence type="predicted"/>
<evidence type="ECO:0000256" key="3">
    <source>
        <dbReference type="RuleBase" id="RU369104"/>
    </source>
</evidence>
<sequence length="68" mass="7687">MIRVQSDNGNYPAARLMDAIRELELQVHHASMSCVNDLMLQDVVIRVPDGLRCEKALKAALIRRLEAQ</sequence>
<dbReference type="GO" id="GO:0000976">
    <property type="term" value="F:transcription cis-regulatory region binding"/>
    <property type="evidence" value="ECO:0007669"/>
    <property type="project" value="TreeGrafter"/>
</dbReference>
<comment type="caution">
    <text evidence="5">The sequence shown here is derived from an EMBL/GenBank/DDBJ whole genome shotgun (WGS) entry which is preliminary data.</text>
</comment>
<keyword evidence="3" id="KW-0804">Transcription</keyword>
<dbReference type="Pfam" id="PF22754">
    <property type="entry name" value="bHLH-TF_ACT-like_plant"/>
    <property type="match status" value="1"/>
</dbReference>
<dbReference type="AlphaFoldDB" id="A0AAW2J8L0"/>
<organism evidence="5">
    <name type="scientific">Sesamum angustifolium</name>
    <dbReference type="NCBI Taxonomy" id="2727405"/>
    <lineage>
        <taxon>Eukaryota</taxon>
        <taxon>Viridiplantae</taxon>
        <taxon>Streptophyta</taxon>
        <taxon>Embryophyta</taxon>
        <taxon>Tracheophyta</taxon>
        <taxon>Spermatophyta</taxon>
        <taxon>Magnoliopsida</taxon>
        <taxon>eudicotyledons</taxon>
        <taxon>Gunneridae</taxon>
        <taxon>Pentapetalae</taxon>
        <taxon>asterids</taxon>
        <taxon>lamiids</taxon>
        <taxon>Lamiales</taxon>
        <taxon>Pedaliaceae</taxon>
        <taxon>Sesamum</taxon>
    </lineage>
</organism>
<dbReference type="InterPro" id="IPR054502">
    <property type="entry name" value="bHLH-TF_ACT-like_plant"/>
</dbReference>
<evidence type="ECO:0000256" key="2">
    <source>
        <dbReference type="ARBA" id="ARBA00023242"/>
    </source>
</evidence>
<reference evidence="5" key="2">
    <citation type="journal article" date="2024" name="Plant">
        <title>Genomic evolution and insights into agronomic trait innovations of Sesamum species.</title>
        <authorList>
            <person name="Miao H."/>
            <person name="Wang L."/>
            <person name="Qu L."/>
            <person name="Liu H."/>
            <person name="Sun Y."/>
            <person name="Le M."/>
            <person name="Wang Q."/>
            <person name="Wei S."/>
            <person name="Zheng Y."/>
            <person name="Lin W."/>
            <person name="Duan Y."/>
            <person name="Cao H."/>
            <person name="Xiong S."/>
            <person name="Wang X."/>
            <person name="Wei L."/>
            <person name="Li C."/>
            <person name="Ma Q."/>
            <person name="Ju M."/>
            <person name="Zhao R."/>
            <person name="Li G."/>
            <person name="Mu C."/>
            <person name="Tian Q."/>
            <person name="Mei H."/>
            <person name="Zhang T."/>
            <person name="Gao T."/>
            <person name="Zhang H."/>
        </authorList>
    </citation>
    <scope>NUCLEOTIDE SEQUENCE</scope>
    <source>
        <strain evidence="5">G01</strain>
    </source>
</reference>
<reference evidence="5" key="1">
    <citation type="submission" date="2020-06" db="EMBL/GenBank/DDBJ databases">
        <authorList>
            <person name="Li T."/>
            <person name="Hu X."/>
            <person name="Zhang T."/>
            <person name="Song X."/>
            <person name="Zhang H."/>
            <person name="Dai N."/>
            <person name="Sheng W."/>
            <person name="Hou X."/>
            <person name="Wei L."/>
        </authorList>
    </citation>
    <scope>NUCLEOTIDE SEQUENCE</scope>
    <source>
        <strain evidence="5">G01</strain>
        <tissue evidence="5">Leaf</tissue>
    </source>
</reference>
<keyword evidence="2 3" id="KW-0539">Nucleus</keyword>
<keyword evidence="3" id="KW-0805">Transcription regulation</keyword>
<comment type="subcellular location">
    <subcellularLocation>
        <location evidence="1 3">Nucleus</location>
    </subcellularLocation>
</comment>
<dbReference type="InterPro" id="IPR045084">
    <property type="entry name" value="AIB/MYC-like"/>
</dbReference>
<dbReference type="EMBL" id="JACGWK010001354">
    <property type="protein sequence ID" value="KAL0290437.1"/>
    <property type="molecule type" value="Genomic_DNA"/>
</dbReference>